<evidence type="ECO:0000259" key="1">
    <source>
        <dbReference type="Pfam" id="PF00534"/>
    </source>
</evidence>
<keyword evidence="4" id="KW-1185">Reference proteome</keyword>
<dbReference type="InterPro" id="IPR028098">
    <property type="entry name" value="Glyco_trans_4-like_N"/>
</dbReference>
<comment type="caution">
    <text evidence="3">The sequence shown here is derived from an EMBL/GenBank/DDBJ whole genome shotgun (WGS) entry which is preliminary data.</text>
</comment>
<dbReference type="GO" id="GO:0016757">
    <property type="term" value="F:glycosyltransferase activity"/>
    <property type="evidence" value="ECO:0007669"/>
    <property type="project" value="InterPro"/>
</dbReference>
<dbReference type="PANTHER" id="PTHR45947">
    <property type="entry name" value="SULFOQUINOVOSYL TRANSFERASE SQD2"/>
    <property type="match status" value="1"/>
</dbReference>
<dbReference type="OrthoDB" id="9802525at2"/>
<dbReference type="Gene3D" id="3.40.50.2000">
    <property type="entry name" value="Glycogen Phosphorylase B"/>
    <property type="match status" value="2"/>
</dbReference>
<dbReference type="Pfam" id="PF00534">
    <property type="entry name" value="Glycos_transf_1"/>
    <property type="match status" value="1"/>
</dbReference>
<organism evidence="3 4">
    <name type="scientific">Pseudothauera lacus</name>
    <dbReference type="NCBI Taxonomy" id="2136175"/>
    <lineage>
        <taxon>Bacteria</taxon>
        <taxon>Pseudomonadati</taxon>
        <taxon>Pseudomonadota</taxon>
        <taxon>Betaproteobacteria</taxon>
        <taxon>Rhodocyclales</taxon>
        <taxon>Zoogloeaceae</taxon>
        <taxon>Pseudothauera</taxon>
    </lineage>
</organism>
<gene>
    <name evidence="3" type="ORF">C8261_13520</name>
</gene>
<reference evidence="3 4" key="1">
    <citation type="submission" date="2018-03" db="EMBL/GenBank/DDBJ databases">
        <authorList>
            <person name="Keele B.F."/>
        </authorList>
    </citation>
    <scope>NUCLEOTIDE SEQUENCE [LARGE SCALE GENOMIC DNA]</scope>
    <source>
        <strain evidence="3 4">D20</strain>
    </source>
</reference>
<proteinExistence type="predicted"/>
<dbReference type="InterPro" id="IPR001296">
    <property type="entry name" value="Glyco_trans_1"/>
</dbReference>
<protein>
    <submittedName>
        <fullName evidence="3">Glycosyl transferase family 1</fullName>
    </submittedName>
</protein>
<keyword evidence="3" id="KW-0808">Transferase</keyword>
<dbReference type="InterPro" id="IPR050194">
    <property type="entry name" value="Glycosyltransferase_grp1"/>
</dbReference>
<dbReference type="Proteomes" id="UP000241193">
    <property type="component" value="Unassembled WGS sequence"/>
</dbReference>
<reference evidence="3 4" key="2">
    <citation type="submission" date="2018-04" db="EMBL/GenBank/DDBJ databases">
        <title>Thauera lacus sp. nov., isolated from an saline lake in Inner Mongolia, China.</title>
        <authorList>
            <person name="Liang Q.-Y."/>
        </authorList>
    </citation>
    <scope>NUCLEOTIDE SEQUENCE [LARGE SCALE GENOMIC DNA]</scope>
    <source>
        <strain evidence="3 4">D20</strain>
    </source>
</reference>
<dbReference type="RefSeq" id="WP_107494245.1">
    <property type="nucleotide sequence ID" value="NZ_PZKC01000011.1"/>
</dbReference>
<evidence type="ECO:0000313" key="4">
    <source>
        <dbReference type="Proteomes" id="UP000241193"/>
    </source>
</evidence>
<feature type="domain" description="Glycosyl transferase family 1" evidence="1">
    <location>
        <begin position="196"/>
        <end position="357"/>
    </location>
</feature>
<dbReference type="EMBL" id="PZKC01000011">
    <property type="protein sequence ID" value="PTD95725.1"/>
    <property type="molecule type" value="Genomic_DNA"/>
</dbReference>
<sequence>MHILMISDVYFPRINGVSTSIETFRQALSDAGVRTTLVAPDYPGMSPDSDDDIIRLPSRFLPMDPEDRLMRRREIDRLLPRLRQSGVDLVHVQTPFAAHYGGLALARALGVPCVASYHTYFEEYLFHYLPVLPRRWMRAAARRFSRTQCNALDAVIVPSTAMAETLTRYGVDRPLQVLPTGLPEQQFSGGDGCHFRNRYEIPKDRRLLLFVGRVAHEKNIGFLLGVVDRLRARHPDVLLLITGEGPATASLAREVQQRGLSGHVRFLGYLSRHDELHDCYRAADLFVFASRTETQGLVLLEAMALGTPVVALAEMGTRDILAPQRGCRIAPDDEAAFAGIVAELLDDRPALRALGVEATRYARSWRATEMAARLADCYRRWAPQRGAT</sequence>
<evidence type="ECO:0000313" key="3">
    <source>
        <dbReference type="EMBL" id="PTD95725.1"/>
    </source>
</evidence>
<dbReference type="Pfam" id="PF13439">
    <property type="entry name" value="Glyco_transf_4"/>
    <property type="match status" value="1"/>
</dbReference>
<dbReference type="AlphaFoldDB" id="A0A2T4ID72"/>
<accession>A0A2T4ID72</accession>
<feature type="domain" description="Glycosyltransferase subfamily 4-like N-terminal" evidence="2">
    <location>
        <begin position="14"/>
        <end position="182"/>
    </location>
</feature>
<dbReference type="PANTHER" id="PTHR45947:SF3">
    <property type="entry name" value="SULFOQUINOVOSYL TRANSFERASE SQD2"/>
    <property type="match status" value="1"/>
</dbReference>
<dbReference type="SUPFAM" id="SSF53756">
    <property type="entry name" value="UDP-Glycosyltransferase/glycogen phosphorylase"/>
    <property type="match status" value="1"/>
</dbReference>
<name>A0A2T4ID72_9RHOO</name>
<evidence type="ECO:0000259" key="2">
    <source>
        <dbReference type="Pfam" id="PF13439"/>
    </source>
</evidence>